<dbReference type="PANTHER" id="PTHR12788:SF10">
    <property type="entry name" value="PROTEIN-TYROSINE SULFOTRANSFERASE"/>
    <property type="match status" value="1"/>
</dbReference>
<gene>
    <name evidence="3" type="ORF">AACH06_27935</name>
</gene>
<comment type="caution">
    <text evidence="3">The sequence shown here is derived from an EMBL/GenBank/DDBJ whole genome shotgun (WGS) entry which is preliminary data.</text>
</comment>
<proteinExistence type="predicted"/>
<organism evidence="3 4">
    <name type="scientific">Ideonella lacteola</name>
    <dbReference type="NCBI Taxonomy" id="2984193"/>
    <lineage>
        <taxon>Bacteria</taxon>
        <taxon>Pseudomonadati</taxon>
        <taxon>Pseudomonadota</taxon>
        <taxon>Betaproteobacteria</taxon>
        <taxon>Burkholderiales</taxon>
        <taxon>Sphaerotilaceae</taxon>
        <taxon>Ideonella</taxon>
    </lineage>
</organism>
<sequence>MQFSFLMCSERSGSNLITRMLDAHSQVCGPATKHLINPVARNAFRYEPLEQPEGWRAMLDDIHALLNADFSHWRHAFSRESLAGLAEPGDLPGLIRRVFEAEAQAHGKQQVFVKENQVYEFVAFLLIHFPRAHYVYQVRDPRDMALSWKNNPGHPGGVCRAARQWQADQQHSLKLYNDLRRLGRARLLHYEALISAPEEALRPVLAMMGLAWEPRMLAFHESELTRANAGQQHAWANLDKALMADNRHKYREALTADEIRAVECICRHEMRSLGYACDFAPEVLDHFAAEALSAFEQADNQAKRHEPPGSVRANVEAKKRFYQHPASGPLPTA</sequence>
<accession>A0ABU9C0P0</accession>
<dbReference type="InterPro" id="IPR026634">
    <property type="entry name" value="TPST-like"/>
</dbReference>
<protein>
    <submittedName>
        <fullName evidence="3">Sulfotransferase</fullName>
        <ecNumber evidence="3">2.8.2.-</ecNumber>
    </submittedName>
</protein>
<dbReference type="PANTHER" id="PTHR12788">
    <property type="entry name" value="PROTEIN-TYROSINE SULFOTRANSFERASE 2"/>
    <property type="match status" value="1"/>
</dbReference>
<evidence type="ECO:0000256" key="1">
    <source>
        <dbReference type="ARBA" id="ARBA00022679"/>
    </source>
</evidence>
<dbReference type="InterPro" id="IPR027417">
    <property type="entry name" value="P-loop_NTPase"/>
</dbReference>
<dbReference type="EC" id="2.8.2.-" evidence="3"/>
<evidence type="ECO:0000313" key="4">
    <source>
        <dbReference type="Proteomes" id="UP001371218"/>
    </source>
</evidence>
<keyword evidence="4" id="KW-1185">Reference proteome</keyword>
<dbReference type="SUPFAM" id="SSF52540">
    <property type="entry name" value="P-loop containing nucleoside triphosphate hydrolases"/>
    <property type="match status" value="1"/>
</dbReference>
<dbReference type="GO" id="GO:0016740">
    <property type="term" value="F:transferase activity"/>
    <property type="evidence" value="ECO:0007669"/>
    <property type="project" value="UniProtKB-KW"/>
</dbReference>
<keyword evidence="1 3" id="KW-0808">Transferase</keyword>
<dbReference type="EMBL" id="JBBUTG010000032">
    <property type="protein sequence ID" value="MEK8034665.1"/>
    <property type="molecule type" value="Genomic_DNA"/>
</dbReference>
<evidence type="ECO:0000313" key="3">
    <source>
        <dbReference type="EMBL" id="MEK8034665.1"/>
    </source>
</evidence>
<dbReference type="Gene3D" id="3.40.50.300">
    <property type="entry name" value="P-loop containing nucleotide triphosphate hydrolases"/>
    <property type="match status" value="1"/>
</dbReference>
<feature type="region of interest" description="Disordered" evidence="2">
    <location>
        <begin position="298"/>
        <end position="333"/>
    </location>
</feature>
<dbReference type="Proteomes" id="UP001371218">
    <property type="component" value="Unassembled WGS sequence"/>
</dbReference>
<dbReference type="RefSeq" id="WP_341429092.1">
    <property type="nucleotide sequence ID" value="NZ_JBBUTG010000032.1"/>
</dbReference>
<dbReference type="Pfam" id="PF13469">
    <property type="entry name" value="Sulfotransfer_3"/>
    <property type="match status" value="1"/>
</dbReference>
<evidence type="ECO:0000256" key="2">
    <source>
        <dbReference type="SAM" id="MobiDB-lite"/>
    </source>
</evidence>
<name>A0ABU9C0P0_9BURK</name>
<reference evidence="3 4" key="1">
    <citation type="submission" date="2024-04" db="EMBL/GenBank/DDBJ databases">
        <title>Novel species of the genus Ideonella isolated from streams.</title>
        <authorList>
            <person name="Lu H."/>
        </authorList>
    </citation>
    <scope>NUCLEOTIDE SEQUENCE [LARGE SCALE GENOMIC DNA]</scope>
    <source>
        <strain evidence="3 4">DXS29W</strain>
    </source>
</reference>